<feature type="domain" description="L-tyrosine decarboxylase C-terminal" evidence="5">
    <location>
        <begin position="621"/>
        <end position="717"/>
    </location>
</feature>
<evidence type="ECO:0000256" key="3">
    <source>
        <dbReference type="ARBA" id="ARBA00023239"/>
    </source>
</evidence>
<accession>A0A0W0FTX9</accession>
<dbReference type="InterPro" id="IPR015424">
    <property type="entry name" value="PyrdxlP-dep_Trfase"/>
</dbReference>
<evidence type="ECO:0000256" key="4">
    <source>
        <dbReference type="PIRSR" id="PIRSR602129-50"/>
    </source>
</evidence>
<dbReference type="PANTHER" id="PTHR42735:SF4">
    <property type="entry name" value="PYRIDOXAL PHOSPHATE-DEPENDENT DECARBOXYLASE FAMILY PROTEIN"/>
    <property type="match status" value="1"/>
</dbReference>
<organism evidence="6 7">
    <name type="scientific">Moniliophthora roreri</name>
    <name type="common">Frosty pod rot fungus</name>
    <name type="synonym">Monilia roreri</name>
    <dbReference type="NCBI Taxonomy" id="221103"/>
    <lineage>
        <taxon>Eukaryota</taxon>
        <taxon>Fungi</taxon>
        <taxon>Dikarya</taxon>
        <taxon>Basidiomycota</taxon>
        <taxon>Agaricomycotina</taxon>
        <taxon>Agaricomycetes</taxon>
        <taxon>Agaricomycetidae</taxon>
        <taxon>Agaricales</taxon>
        <taxon>Marasmiineae</taxon>
        <taxon>Marasmiaceae</taxon>
        <taxon>Moniliophthora</taxon>
    </lineage>
</organism>
<dbReference type="PANTHER" id="PTHR42735">
    <property type="match status" value="1"/>
</dbReference>
<dbReference type="AlphaFoldDB" id="A0A0W0FTX9"/>
<gene>
    <name evidence="6" type="ORF">WG66_7651</name>
</gene>
<evidence type="ECO:0000256" key="2">
    <source>
        <dbReference type="ARBA" id="ARBA00022898"/>
    </source>
</evidence>
<dbReference type="GO" id="GO:0030170">
    <property type="term" value="F:pyridoxal phosphate binding"/>
    <property type="evidence" value="ECO:0007669"/>
    <property type="project" value="InterPro"/>
</dbReference>
<evidence type="ECO:0000313" key="6">
    <source>
        <dbReference type="EMBL" id="KTB39769.1"/>
    </source>
</evidence>
<evidence type="ECO:0000256" key="1">
    <source>
        <dbReference type="ARBA" id="ARBA00001933"/>
    </source>
</evidence>
<evidence type="ECO:0000259" key="5">
    <source>
        <dbReference type="Pfam" id="PF21391"/>
    </source>
</evidence>
<dbReference type="EMBL" id="LATX01001635">
    <property type="protein sequence ID" value="KTB39769.1"/>
    <property type="molecule type" value="Genomic_DNA"/>
</dbReference>
<keyword evidence="2 4" id="KW-0663">Pyridoxal phosphate</keyword>
<keyword evidence="3" id="KW-0456">Lyase</keyword>
<protein>
    <submittedName>
        <fullName evidence="6">Putative PLP-dependent transferase</fullName>
    </submittedName>
</protein>
<dbReference type="Pfam" id="PF21391">
    <property type="entry name" value="tyr_de_CO2_C"/>
    <property type="match status" value="1"/>
</dbReference>
<proteinExistence type="predicted"/>
<comment type="caution">
    <text evidence="6">The sequence shown here is derived from an EMBL/GenBank/DDBJ whole genome shotgun (WGS) entry which is preliminary data.</text>
</comment>
<keyword evidence="6" id="KW-0808">Transferase</keyword>
<dbReference type="InterPro" id="IPR050477">
    <property type="entry name" value="GrpII_AminoAcid_Decarb"/>
</dbReference>
<dbReference type="GO" id="GO:0016830">
    <property type="term" value="F:carbon-carbon lyase activity"/>
    <property type="evidence" value="ECO:0007669"/>
    <property type="project" value="InterPro"/>
</dbReference>
<dbReference type="Pfam" id="PF00282">
    <property type="entry name" value="Pyridoxal_deC"/>
    <property type="match status" value="1"/>
</dbReference>
<name>A0A0W0FTX9_MONRR</name>
<dbReference type="GO" id="GO:0019752">
    <property type="term" value="P:carboxylic acid metabolic process"/>
    <property type="evidence" value="ECO:0007669"/>
    <property type="project" value="InterPro"/>
</dbReference>
<feature type="modified residue" description="N6-(pyridoxal phosphate)lysine" evidence="4">
    <location>
        <position position="453"/>
    </location>
</feature>
<sequence>MTSVEPPLYVPSNEEHQIVSSHFIGPKGENMDIMAKAVQYILDMQKNHRLSYHQEDPVFITEDIRGSSAFKDAQAHLESSLAQLTQLLTEHSIPFFSPRYSAHMCMENSMPAILGYVATVLYNPNNVAFEASPFTTILEIEVGKQMSEMLGYNTSTDTKEGPVAWGHIACDGSVANLETIWFVIFFLLQSVTDTSSSRATRNLKYYPLSLRDAMAPGAPLEFVADTFEVTTCTGETKLLSKLELWDLFNLKSSTILDIPGRLCSQYGLSPTRLDDVMKEYIIQTVSRGPVDAAWNIDQPPQVLVAATKHYSWPKATAVSGIGSLNAVNVPVDIEARLDPGALRAILEDNFQNKRPVYCVVAVMGTTEEGAVDPLGEILRIRSEYEERGMTFHVHADAAWGGYFASMIRPAPKGAPAPRGKPSGYVPHVALRQSTADELRNLAMADSITIDPHKAGYVPYPAGGLCYRDGRIRYLLSYTAPYLHQGSTDSIGTYGIEGSKPGASASAAWMNHEVVGLHQNGLGTLLGEASFTCRRFASHWVSMSTDKTNHIVKCLNLLPSEKESNPDPAKIEEEKQYIRDHIIGKSNADIAADEQAMLLLNQLGSDLNINAFTCNFRYSDGRVNEDIEEANYLNRRIFERLSVTDPDEDPRDTSFYLTSTVFAQNDYGKCVSNFKERLGLKGDQDLFVLRNVVMSPFSTDGDFIQNLADIFTKVLEEEIENVRKRNEQLQDTHTFFVMGNDKIYLDYLPTFHKAAGRYQFLASADLPSEVMAKYKEARQSNPTVPILLRNVNPSALMDMVDQKQFDAIISYDGGNNFTNESFVVNNIERLKQRSLNNSAQNSDYPATYSPFYLFGSSKEPHIDHMLLVHPNAQFAASGVQLDLNPPLGEDKYKSGVILFLENVREALMQPFPAQTDLGPNFFFQSGKQFNVSVYEDIFVNDGDKPIDLGMLEGKAIASGTLTLPDYLYVDTEKLNEENLVEPVPFRYSGQLMRLETKDGWASKVDSRLGTTAAVGASAGES</sequence>
<dbReference type="Gene3D" id="3.40.640.10">
    <property type="entry name" value="Type I PLP-dependent aspartate aminotransferase-like (Major domain)"/>
    <property type="match status" value="2"/>
</dbReference>
<evidence type="ECO:0000313" key="7">
    <source>
        <dbReference type="Proteomes" id="UP000054988"/>
    </source>
</evidence>
<dbReference type="InterPro" id="IPR002129">
    <property type="entry name" value="PyrdxlP-dep_de-COase"/>
</dbReference>
<dbReference type="SUPFAM" id="SSF53383">
    <property type="entry name" value="PLP-dependent transferases"/>
    <property type="match status" value="1"/>
</dbReference>
<dbReference type="Proteomes" id="UP000054988">
    <property type="component" value="Unassembled WGS sequence"/>
</dbReference>
<dbReference type="InterPro" id="IPR049373">
    <property type="entry name" value="TyrDC_C"/>
</dbReference>
<dbReference type="eggNOG" id="KOG0629">
    <property type="taxonomic scope" value="Eukaryota"/>
</dbReference>
<dbReference type="InterPro" id="IPR015421">
    <property type="entry name" value="PyrdxlP-dep_Trfase_major"/>
</dbReference>
<comment type="cofactor">
    <cofactor evidence="1 4">
        <name>pyridoxal 5'-phosphate</name>
        <dbReference type="ChEBI" id="CHEBI:597326"/>
    </cofactor>
</comment>
<dbReference type="GO" id="GO:0016740">
    <property type="term" value="F:transferase activity"/>
    <property type="evidence" value="ECO:0007669"/>
    <property type="project" value="UniProtKB-KW"/>
</dbReference>
<reference evidence="6 7" key="1">
    <citation type="submission" date="2015-12" db="EMBL/GenBank/DDBJ databases">
        <title>Draft genome sequence of Moniliophthora roreri, the causal agent of frosty pod rot of cacao.</title>
        <authorList>
            <person name="Aime M.C."/>
            <person name="Diaz-Valderrama J.R."/>
            <person name="Kijpornyongpan T."/>
            <person name="Phillips-Mora W."/>
        </authorList>
    </citation>
    <scope>NUCLEOTIDE SEQUENCE [LARGE SCALE GENOMIC DNA]</scope>
    <source>
        <strain evidence="6 7">MCA 2952</strain>
    </source>
</reference>